<feature type="compositionally biased region" description="Low complexity" evidence="1">
    <location>
        <begin position="180"/>
        <end position="193"/>
    </location>
</feature>
<feature type="compositionally biased region" description="Polar residues" evidence="1">
    <location>
        <begin position="194"/>
        <end position="204"/>
    </location>
</feature>
<evidence type="ECO:0000313" key="2">
    <source>
        <dbReference type="EMBL" id="MFH4980908.1"/>
    </source>
</evidence>
<evidence type="ECO:0000313" key="3">
    <source>
        <dbReference type="Proteomes" id="UP001608902"/>
    </source>
</evidence>
<gene>
    <name evidence="2" type="ORF">AB6A40_007617</name>
</gene>
<dbReference type="AlphaFoldDB" id="A0ABD6EV30"/>
<sequence>MARRTLRRAGVHILNGMGDGQPEAQRRAWDQTEFYDIASNIDPRRDLWIRSPINPRSIFSEHLRHYSRPAQLHSGNSTDQTTFPVFSSVHPFEHRNHPTASVAASRTGDTRPHSDIPARRNRFERQLQRIRITQSTHRPLERIEQNPHPQLLSPVAHNTRSSVDSPLPLSTSSSCRTTCGDTDSWSSSESTEGNLATATAIVSE</sequence>
<feature type="compositionally biased region" description="Basic and acidic residues" evidence="1">
    <location>
        <begin position="108"/>
        <end position="119"/>
    </location>
</feature>
<feature type="region of interest" description="Disordered" evidence="1">
    <location>
        <begin position="99"/>
        <end position="119"/>
    </location>
</feature>
<dbReference type="Proteomes" id="UP001608902">
    <property type="component" value="Unassembled WGS sequence"/>
</dbReference>
<organism evidence="2 3">
    <name type="scientific">Gnathostoma spinigerum</name>
    <dbReference type="NCBI Taxonomy" id="75299"/>
    <lineage>
        <taxon>Eukaryota</taxon>
        <taxon>Metazoa</taxon>
        <taxon>Ecdysozoa</taxon>
        <taxon>Nematoda</taxon>
        <taxon>Chromadorea</taxon>
        <taxon>Rhabditida</taxon>
        <taxon>Spirurina</taxon>
        <taxon>Gnathostomatomorpha</taxon>
        <taxon>Gnathostomatoidea</taxon>
        <taxon>Gnathostomatidae</taxon>
        <taxon>Gnathostoma</taxon>
    </lineage>
</organism>
<name>A0ABD6EV30_9BILA</name>
<dbReference type="EMBL" id="JBGFUD010006277">
    <property type="protein sequence ID" value="MFH4980908.1"/>
    <property type="molecule type" value="Genomic_DNA"/>
</dbReference>
<proteinExistence type="predicted"/>
<accession>A0ABD6EV30</accession>
<keyword evidence="3" id="KW-1185">Reference proteome</keyword>
<feature type="compositionally biased region" description="Polar residues" evidence="1">
    <location>
        <begin position="156"/>
        <end position="179"/>
    </location>
</feature>
<comment type="caution">
    <text evidence="2">The sequence shown here is derived from an EMBL/GenBank/DDBJ whole genome shotgun (WGS) entry which is preliminary data.</text>
</comment>
<feature type="region of interest" description="Disordered" evidence="1">
    <location>
        <begin position="134"/>
        <end position="204"/>
    </location>
</feature>
<evidence type="ECO:0000256" key="1">
    <source>
        <dbReference type="SAM" id="MobiDB-lite"/>
    </source>
</evidence>
<protein>
    <submittedName>
        <fullName evidence="2">Uncharacterized protein</fullName>
    </submittedName>
</protein>
<reference evidence="2 3" key="1">
    <citation type="submission" date="2024-08" db="EMBL/GenBank/DDBJ databases">
        <title>Gnathostoma spinigerum genome.</title>
        <authorList>
            <person name="Gonzalez-Bertolin B."/>
            <person name="Monzon S."/>
            <person name="Zaballos A."/>
            <person name="Jimenez P."/>
            <person name="Dekumyoy P."/>
            <person name="Varona S."/>
            <person name="Cuesta I."/>
            <person name="Sumanam S."/>
            <person name="Adisakwattana P."/>
            <person name="Gasser R.B."/>
            <person name="Hernandez-Gonzalez A."/>
            <person name="Young N.D."/>
            <person name="Perteguer M.J."/>
        </authorList>
    </citation>
    <scope>NUCLEOTIDE SEQUENCE [LARGE SCALE GENOMIC DNA]</scope>
    <source>
        <strain evidence="2">AL3</strain>
        <tissue evidence="2">Liver</tissue>
    </source>
</reference>